<dbReference type="AlphaFoldDB" id="A0A0F9AZ75"/>
<organism evidence="1">
    <name type="scientific">marine sediment metagenome</name>
    <dbReference type="NCBI Taxonomy" id="412755"/>
    <lineage>
        <taxon>unclassified sequences</taxon>
        <taxon>metagenomes</taxon>
        <taxon>ecological metagenomes</taxon>
    </lineage>
</organism>
<evidence type="ECO:0000313" key="2">
    <source>
        <dbReference type="EMBL" id="KKM64799.1"/>
    </source>
</evidence>
<dbReference type="EMBL" id="LAZR01052101">
    <property type="protein sequence ID" value="KKK83699.1"/>
    <property type="molecule type" value="Genomic_DNA"/>
</dbReference>
<dbReference type="EMBL" id="LAZR01010832">
    <property type="protein sequence ID" value="KKM64799.1"/>
    <property type="molecule type" value="Genomic_DNA"/>
</dbReference>
<gene>
    <name evidence="2" type="ORF">LCGC14_1497660</name>
    <name evidence="1" type="ORF">LCGC14_2790810</name>
</gene>
<protein>
    <submittedName>
        <fullName evidence="1">Uncharacterized protein</fullName>
    </submittedName>
</protein>
<proteinExistence type="predicted"/>
<evidence type="ECO:0000313" key="1">
    <source>
        <dbReference type="EMBL" id="KKK83699.1"/>
    </source>
</evidence>
<name>A0A0F9AZ75_9ZZZZ</name>
<reference evidence="1" key="1">
    <citation type="journal article" date="2015" name="Nature">
        <title>Complex archaea that bridge the gap between prokaryotes and eukaryotes.</title>
        <authorList>
            <person name="Spang A."/>
            <person name="Saw J.H."/>
            <person name="Jorgensen S.L."/>
            <person name="Zaremba-Niedzwiedzka K."/>
            <person name="Martijn J."/>
            <person name="Lind A.E."/>
            <person name="van Eijk R."/>
            <person name="Schleper C."/>
            <person name="Guy L."/>
            <person name="Ettema T.J."/>
        </authorList>
    </citation>
    <scope>NUCLEOTIDE SEQUENCE</scope>
</reference>
<sequence length="50" mass="5942">MKLSENDIVKIQALAFDCNQCMFILECSMYKVYTNDKCIQIELWKNNAYN</sequence>
<accession>A0A0F9AZ75</accession>
<comment type="caution">
    <text evidence="1">The sequence shown here is derived from an EMBL/GenBank/DDBJ whole genome shotgun (WGS) entry which is preliminary data.</text>
</comment>